<evidence type="ECO:0000313" key="3">
    <source>
        <dbReference type="Proteomes" id="UP000521943"/>
    </source>
</evidence>
<reference evidence="2 3" key="1">
    <citation type="submission" date="2020-07" db="EMBL/GenBank/DDBJ databases">
        <title>Comparative genomics of pyrophilous fungi reveals a link between fire events and developmental genes.</title>
        <authorList>
            <consortium name="DOE Joint Genome Institute"/>
            <person name="Steindorff A.S."/>
            <person name="Carver A."/>
            <person name="Calhoun S."/>
            <person name="Stillman K."/>
            <person name="Liu H."/>
            <person name="Lipzen A."/>
            <person name="Pangilinan J."/>
            <person name="Labutti K."/>
            <person name="Bruns T.D."/>
            <person name="Grigoriev I.V."/>
        </authorList>
    </citation>
    <scope>NUCLEOTIDE SEQUENCE [LARGE SCALE GENOMIC DNA]</scope>
    <source>
        <strain evidence="2 3">CBS 144469</strain>
    </source>
</reference>
<sequence length="113" mass="12726">MFALLFMSSLAALLFAYICLPAIWVAIMAGDDGLDAYETGRLLVASRNPVRESGPPANMAKLILLRQKIHTSNRRRRSASHSRQVSRSYSVPQSRPKTSWMRFGRPFAGKQHH</sequence>
<evidence type="ECO:0000313" key="2">
    <source>
        <dbReference type="EMBL" id="KAF6762813.1"/>
    </source>
</evidence>
<protein>
    <submittedName>
        <fullName evidence="2">Uncharacterized protein</fullName>
    </submittedName>
</protein>
<feature type="compositionally biased region" description="Low complexity" evidence="1">
    <location>
        <begin position="81"/>
        <end position="90"/>
    </location>
</feature>
<gene>
    <name evidence="2" type="ORF">DFP72DRAFT_841891</name>
</gene>
<comment type="caution">
    <text evidence="2">The sequence shown here is derived from an EMBL/GenBank/DDBJ whole genome shotgun (WGS) entry which is preliminary data.</text>
</comment>
<dbReference type="EMBL" id="JACGCI010000007">
    <property type="protein sequence ID" value="KAF6762813.1"/>
    <property type="molecule type" value="Genomic_DNA"/>
</dbReference>
<dbReference type="AlphaFoldDB" id="A0A8H6MB94"/>
<accession>A0A8H6MB94</accession>
<dbReference type="OrthoDB" id="3204347at2759"/>
<feature type="compositionally biased region" description="Basic residues" evidence="1">
    <location>
        <begin position="70"/>
        <end position="80"/>
    </location>
</feature>
<proteinExistence type="predicted"/>
<name>A0A8H6MB94_9AGAR</name>
<organism evidence="2 3">
    <name type="scientific">Ephemerocybe angulata</name>
    <dbReference type="NCBI Taxonomy" id="980116"/>
    <lineage>
        <taxon>Eukaryota</taxon>
        <taxon>Fungi</taxon>
        <taxon>Dikarya</taxon>
        <taxon>Basidiomycota</taxon>
        <taxon>Agaricomycotina</taxon>
        <taxon>Agaricomycetes</taxon>
        <taxon>Agaricomycetidae</taxon>
        <taxon>Agaricales</taxon>
        <taxon>Agaricineae</taxon>
        <taxon>Psathyrellaceae</taxon>
        <taxon>Ephemerocybe</taxon>
    </lineage>
</organism>
<evidence type="ECO:0000256" key="1">
    <source>
        <dbReference type="SAM" id="MobiDB-lite"/>
    </source>
</evidence>
<dbReference type="Proteomes" id="UP000521943">
    <property type="component" value="Unassembled WGS sequence"/>
</dbReference>
<keyword evidence="3" id="KW-1185">Reference proteome</keyword>
<feature type="region of interest" description="Disordered" evidence="1">
    <location>
        <begin position="70"/>
        <end position="113"/>
    </location>
</feature>